<name>A0ABP4WJM2_9ACTN</name>
<evidence type="ECO:0000256" key="1">
    <source>
        <dbReference type="SAM" id="MobiDB-lite"/>
    </source>
</evidence>
<protein>
    <submittedName>
        <fullName evidence="2">Uncharacterized protein</fullName>
    </submittedName>
</protein>
<proteinExistence type="predicted"/>
<gene>
    <name evidence="2" type="ORF">GCM10009681_24820</name>
</gene>
<evidence type="ECO:0000313" key="3">
    <source>
        <dbReference type="Proteomes" id="UP001500655"/>
    </source>
</evidence>
<reference evidence="3" key="1">
    <citation type="journal article" date="2019" name="Int. J. Syst. Evol. Microbiol.">
        <title>The Global Catalogue of Microorganisms (GCM) 10K type strain sequencing project: providing services to taxonomists for standard genome sequencing and annotation.</title>
        <authorList>
            <consortium name="The Broad Institute Genomics Platform"/>
            <consortium name="The Broad Institute Genome Sequencing Center for Infectious Disease"/>
            <person name="Wu L."/>
            <person name="Ma J."/>
        </authorList>
    </citation>
    <scope>NUCLEOTIDE SEQUENCE [LARGE SCALE GENOMIC DNA]</scope>
    <source>
        <strain evidence="3">JCM 13249</strain>
    </source>
</reference>
<accession>A0ABP4WJM2</accession>
<comment type="caution">
    <text evidence="2">The sequence shown here is derived from an EMBL/GenBank/DDBJ whole genome shotgun (WGS) entry which is preliminary data.</text>
</comment>
<feature type="region of interest" description="Disordered" evidence="1">
    <location>
        <begin position="61"/>
        <end position="84"/>
    </location>
</feature>
<organism evidence="2 3">
    <name type="scientific">Luedemannella helvata</name>
    <dbReference type="NCBI Taxonomy" id="349315"/>
    <lineage>
        <taxon>Bacteria</taxon>
        <taxon>Bacillati</taxon>
        <taxon>Actinomycetota</taxon>
        <taxon>Actinomycetes</taxon>
        <taxon>Micromonosporales</taxon>
        <taxon>Micromonosporaceae</taxon>
        <taxon>Luedemannella</taxon>
    </lineage>
</organism>
<dbReference type="Proteomes" id="UP001500655">
    <property type="component" value="Unassembled WGS sequence"/>
</dbReference>
<dbReference type="EMBL" id="BAAALS010000010">
    <property type="protein sequence ID" value="GAA1752947.1"/>
    <property type="molecule type" value="Genomic_DNA"/>
</dbReference>
<sequence length="101" mass="9805">MGDVVIAGGDVGAAGPVTVGGGPYDGDAAVGGTDARPGVGTPDVGGSCGFGAVNAHLQNTPKRTVARRQSASDRSRAPNGVRVSRSASLASYHLSVTQAGT</sequence>
<keyword evidence="3" id="KW-1185">Reference proteome</keyword>
<evidence type="ECO:0000313" key="2">
    <source>
        <dbReference type="EMBL" id="GAA1752947.1"/>
    </source>
</evidence>